<dbReference type="InterPro" id="IPR020843">
    <property type="entry name" value="ER"/>
</dbReference>
<dbReference type="SUPFAM" id="SSF51735">
    <property type="entry name" value="NAD(P)-binding Rossmann-fold domains"/>
    <property type="match status" value="1"/>
</dbReference>
<dbReference type="Pfam" id="PF00107">
    <property type="entry name" value="ADH_zinc_N"/>
    <property type="match status" value="1"/>
</dbReference>
<dbReference type="InterPro" id="IPR013149">
    <property type="entry name" value="ADH-like_C"/>
</dbReference>
<dbReference type="AlphaFoldDB" id="A0A2N9DV93"/>
<dbReference type="PANTHER" id="PTHR44154">
    <property type="entry name" value="QUINONE OXIDOREDUCTASE"/>
    <property type="match status" value="1"/>
</dbReference>
<accession>A0A2N9DV93</accession>
<name>A0A2N9DV93_9LACO</name>
<gene>
    <name evidence="5" type="ORF">LFUMFP_230011</name>
</gene>
<dbReference type="PANTHER" id="PTHR44154:SF1">
    <property type="entry name" value="QUINONE OXIDOREDUCTASE"/>
    <property type="match status" value="1"/>
</dbReference>
<proteinExistence type="inferred from homology"/>
<evidence type="ECO:0000256" key="2">
    <source>
        <dbReference type="ARBA" id="ARBA00022857"/>
    </source>
</evidence>
<keyword evidence="3" id="KW-0560">Oxidoreductase</keyword>
<dbReference type="Gene3D" id="3.90.180.10">
    <property type="entry name" value="Medium-chain alcohol dehydrogenases, catalytic domain"/>
    <property type="match status" value="1"/>
</dbReference>
<dbReference type="InterPro" id="IPR036291">
    <property type="entry name" value="NAD(P)-bd_dom_sf"/>
</dbReference>
<dbReference type="InterPro" id="IPR011032">
    <property type="entry name" value="GroES-like_sf"/>
</dbReference>
<dbReference type="Pfam" id="PF08240">
    <property type="entry name" value="ADH_N"/>
    <property type="match status" value="1"/>
</dbReference>
<dbReference type="InterPro" id="IPR051603">
    <property type="entry name" value="Zinc-ADH_QOR/CCCR"/>
</dbReference>
<evidence type="ECO:0000313" key="5">
    <source>
        <dbReference type="EMBL" id="SPC38404.1"/>
    </source>
</evidence>
<reference evidence="5" key="1">
    <citation type="submission" date="2018-01" db="EMBL/GenBank/DDBJ databases">
        <authorList>
            <person name="Chaillou S."/>
        </authorList>
    </citation>
    <scope>NUCLEOTIDE SEQUENCE [LARGE SCALE GENOMIC DNA]</scope>
    <source>
        <strain evidence="5">MFPC41A2801</strain>
    </source>
</reference>
<dbReference type="InterPro" id="IPR013154">
    <property type="entry name" value="ADH-like_N"/>
</dbReference>
<evidence type="ECO:0000259" key="4">
    <source>
        <dbReference type="SMART" id="SM00829"/>
    </source>
</evidence>
<dbReference type="EMBL" id="OGVC01000016">
    <property type="protein sequence ID" value="SPC38404.1"/>
    <property type="molecule type" value="Genomic_DNA"/>
</dbReference>
<dbReference type="SMART" id="SM00829">
    <property type="entry name" value="PKS_ER"/>
    <property type="match status" value="1"/>
</dbReference>
<dbReference type="GO" id="GO:0008270">
    <property type="term" value="F:zinc ion binding"/>
    <property type="evidence" value="ECO:0007669"/>
    <property type="project" value="InterPro"/>
</dbReference>
<feature type="domain" description="Enoyl reductase (ER)" evidence="4">
    <location>
        <begin position="20"/>
        <end position="340"/>
    </location>
</feature>
<dbReference type="CDD" id="cd08252">
    <property type="entry name" value="AL_MDR"/>
    <property type="match status" value="1"/>
</dbReference>
<dbReference type="GO" id="GO:0016491">
    <property type="term" value="F:oxidoreductase activity"/>
    <property type="evidence" value="ECO:0007669"/>
    <property type="project" value="UniProtKB-KW"/>
</dbReference>
<comment type="similarity">
    <text evidence="1 3">Belongs to the zinc-containing alcohol dehydrogenase family. Quinone oxidoreductase subfamily.</text>
</comment>
<dbReference type="Gene3D" id="3.40.50.720">
    <property type="entry name" value="NAD(P)-binding Rossmann-like Domain"/>
    <property type="match status" value="1"/>
</dbReference>
<comment type="caution">
    <text evidence="5">The sequence shown here is derived from an EMBL/GenBank/DDBJ whole genome shotgun (WGS) entry which is preliminary data.</text>
</comment>
<keyword evidence="2" id="KW-0521">NADP</keyword>
<evidence type="ECO:0000313" key="6">
    <source>
        <dbReference type="Proteomes" id="UP000238739"/>
    </source>
</evidence>
<evidence type="ECO:0000256" key="1">
    <source>
        <dbReference type="ARBA" id="ARBA00010371"/>
    </source>
</evidence>
<sequence>MTTKMKAVGFYQHLPINNRDSFEDLLLTIPEPQAHDLLIKVTGVSVNPVDTFVRQNGRHNRLVHPKVIGWDAVGLVIAVGSQSTLFQTGDRIWYAGDFKRSGSDAQFQVVNERLVGHAPSQLTDKQAAAVPLVGLTAYESLFEKLQISWSIANNRHKTILIINGAGGVGSIAVQLAKLAGLTVIATASKPTSIDWVQKLGADFNVNHHQDLVSQVQSLGFKEVDYILNLNNLDAHWHEIATLIKPDGQITATTENHRLIDLQQLTKKRATFSWEWMYSKSYYQTTDMISQHTILDHISQLYNQQKLAPIATETYSPINAETMRKAHTDVESGRMVGKVTLVGWDD</sequence>
<dbReference type="SUPFAM" id="SSF50129">
    <property type="entry name" value="GroES-like"/>
    <property type="match status" value="1"/>
</dbReference>
<dbReference type="Proteomes" id="UP000238739">
    <property type="component" value="Unassembled WGS sequence"/>
</dbReference>
<keyword evidence="3" id="KW-0862">Zinc</keyword>
<keyword evidence="3" id="KW-0479">Metal-binding</keyword>
<dbReference type="NCBIfam" id="TIGR02817">
    <property type="entry name" value="adh_fam_1"/>
    <property type="match status" value="1"/>
</dbReference>
<evidence type="ECO:0000256" key="3">
    <source>
        <dbReference type="RuleBase" id="RU364000"/>
    </source>
</evidence>
<protein>
    <recommendedName>
        <fullName evidence="3">Zinc-type alcohol dehydrogenase-like protein</fullName>
    </recommendedName>
</protein>
<organism evidence="5 6">
    <name type="scientific">Latilactobacillus fuchuensis</name>
    <dbReference type="NCBI Taxonomy" id="164393"/>
    <lineage>
        <taxon>Bacteria</taxon>
        <taxon>Bacillati</taxon>
        <taxon>Bacillota</taxon>
        <taxon>Bacilli</taxon>
        <taxon>Lactobacillales</taxon>
        <taxon>Lactobacillaceae</taxon>
        <taxon>Latilactobacillus</taxon>
    </lineage>
</organism>
<dbReference type="InterPro" id="IPR014182">
    <property type="entry name" value="ADH_Zn_typ-1"/>
</dbReference>
<keyword evidence="6" id="KW-1185">Reference proteome</keyword>